<evidence type="ECO:0000256" key="3">
    <source>
        <dbReference type="ARBA" id="ARBA00022695"/>
    </source>
</evidence>
<dbReference type="InterPro" id="IPR027417">
    <property type="entry name" value="P-loop_NTPase"/>
</dbReference>
<keyword evidence="4" id="KW-0235">DNA replication</keyword>
<evidence type="ECO:0000256" key="4">
    <source>
        <dbReference type="ARBA" id="ARBA00022705"/>
    </source>
</evidence>
<keyword evidence="10" id="KW-0190">Covalent protein-DNA linkage</keyword>
<keyword evidence="6" id="KW-0479">Metal-binding</keyword>
<accession>A0A2K9LT10</accession>
<dbReference type="EMBL" id="KY487780">
    <property type="protein sequence ID" value="AUM61634.1"/>
    <property type="molecule type" value="Genomic_DNA"/>
</dbReference>
<keyword evidence="7" id="KW-0547">Nucleotide-binding</keyword>
<evidence type="ECO:0000259" key="12">
    <source>
        <dbReference type="PROSITE" id="PS52020"/>
    </source>
</evidence>
<proteinExistence type="predicted"/>
<keyword evidence="8" id="KW-0255">Endonuclease</keyword>
<keyword evidence="9" id="KW-0378">Hydrolase</keyword>
<keyword evidence="2" id="KW-0808">Transferase</keyword>
<dbReference type="GO" id="GO:0006260">
    <property type="term" value="P:DNA replication"/>
    <property type="evidence" value="ECO:0007669"/>
    <property type="project" value="UniProtKB-KW"/>
</dbReference>
<keyword evidence="5" id="KW-0540">Nuclease</keyword>
<evidence type="ECO:0000256" key="10">
    <source>
        <dbReference type="ARBA" id="ARBA00023124"/>
    </source>
</evidence>
<dbReference type="EMBL" id="KY487876">
    <property type="protein sequence ID" value="AUM61821.1"/>
    <property type="molecule type" value="Genomic_DNA"/>
</dbReference>
<feature type="domain" description="CRESS-DNA virus Rep endonuclease" evidence="12">
    <location>
        <begin position="3"/>
        <end position="107"/>
    </location>
</feature>
<dbReference type="GO" id="GO:0016779">
    <property type="term" value="F:nucleotidyltransferase activity"/>
    <property type="evidence" value="ECO:0007669"/>
    <property type="project" value="UniProtKB-KW"/>
</dbReference>
<evidence type="ECO:0000256" key="5">
    <source>
        <dbReference type="ARBA" id="ARBA00022722"/>
    </source>
</evidence>
<evidence type="ECO:0000313" key="13">
    <source>
        <dbReference type="EMBL" id="AUM61821.1"/>
    </source>
</evidence>
<dbReference type="Gene3D" id="3.40.1310.20">
    <property type="match status" value="1"/>
</dbReference>
<dbReference type="GO" id="GO:0003677">
    <property type="term" value="F:DNA binding"/>
    <property type="evidence" value="ECO:0007669"/>
    <property type="project" value="UniProtKB-KW"/>
</dbReference>
<protein>
    <submittedName>
        <fullName evidence="13">Rep</fullName>
    </submittedName>
</protein>
<dbReference type="InterPro" id="IPR049912">
    <property type="entry name" value="CRESS_DNA_REP"/>
</dbReference>
<keyword evidence="3" id="KW-0548">Nucleotidyltransferase</keyword>
<evidence type="ECO:0000256" key="11">
    <source>
        <dbReference type="ARBA" id="ARBA00023125"/>
    </source>
</evidence>
<evidence type="ECO:0000256" key="7">
    <source>
        <dbReference type="ARBA" id="ARBA00022741"/>
    </source>
</evidence>
<dbReference type="GO" id="GO:0004519">
    <property type="term" value="F:endonuclease activity"/>
    <property type="evidence" value="ECO:0007669"/>
    <property type="project" value="UniProtKB-KW"/>
</dbReference>
<dbReference type="GO" id="GO:0000166">
    <property type="term" value="F:nucleotide binding"/>
    <property type="evidence" value="ECO:0007669"/>
    <property type="project" value="UniProtKB-KW"/>
</dbReference>
<dbReference type="PROSITE" id="PS52020">
    <property type="entry name" value="CRESS_DNA_REP"/>
    <property type="match status" value="1"/>
</dbReference>
<name>A0A2K9LT10_9VIRU</name>
<reference evidence="13" key="1">
    <citation type="submission" date="2017-01" db="EMBL/GenBank/DDBJ databases">
        <title>High-throughput sequencing uncovers low homogeneity in the biogeography of single-stranded DNA viruses.</title>
        <authorList>
            <person name="Pearson V.M."/>
            <person name="Rokyta D.R."/>
        </authorList>
    </citation>
    <scope>NUCLEOTIDE SEQUENCE</scope>
</reference>
<organism evidence="13">
    <name type="scientific">uncultured virus</name>
    <dbReference type="NCBI Taxonomy" id="340016"/>
    <lineage>
        <taxon>Viruses</taxon>
        <taxon>environmental samples</taxon>
    </lineage>
</organism>
<dbReference type="GO" id="GO:0046872">
    <property type="term" value="F:metal ion binding"/>
    <property type="evidence" value="ECO:0007669"/>
    <property type="project" value="UniProtKB-KW"/>
</dbReference>
<evidence type="ECO:0000256" key="1">
    <source>
        <dbReference type="ARBA" id="ARBA00004147"/>
    </source>
</evidence>
<dbReference type="GO" id="GO:0016787">
    <property type="term" value="F:hydrolase activity"/>
    <property type="evidence" value="ECO:0007669"/>
    <property type="project" value="UniProtKB-KW"/>
</dbReference>
<evidence type="ECO:0000256" key="8">
    <source>
        <dbReference type="ARBA" id="ARBA00022759"/>
    </source>
</evidence>
<dbReference type="SUPFAM" id="SSF52540">
    <property type="entry name" value="P-loop containing nucleoside triphosphate hydrolases"/>
    <property type="match status" value="1"/>
</dbReference>
<comment type="subcellular location">
    <subcellularLocation>
        <location evidence="1">Host nucleus</location>
    </subcellularLocation>
</comment>
<evidence type="ECO:0000256" key="2">
    <source>
        <dbReference type="ARBA" id="ARBA00022679"/>
    </source>
</evidence>
<dbReference type="Pfam" id="PF02407">
    <property type="entry name" value="Viral_Rep"/>
    <property type="match status" value="1"/>
</dbReference>
<evidence type="ECO:0000256" key="6">
    <source>
        <dbReference type="ARBA" id="ARBA00022723"/>
    </source>
</evidence>
<gene>
    <name evidence="13" type="primary">Rep</name>
</gene>
<keyword evidence="11" id="KW-0238">DNA-binding</keyword>
<dbReference type="GO" id="GO:0042025">
    <property type="term" value="C:host cell nucleus"/>
    <property type="evidence" value="ECO:0007669"/>
    <property type="project" value="UniProtKB-SubCell"/>
</dbReference>
<sequence length="340" mass="38848">MPAIQFRNACITWNNPPIEKLGPFGEDLPECITYLVWSLEMGEAERTPHWQMYVEFNKQQTMSGIKKLFGCDSIHIEKRRGTAKEAADYCKKLDATHVLGPFELGEISHQGVDMEARLEREEQIQAIGQLRRGEVHLRDIGSDMIRSCPAGIKMALTLAPTVRRKNVDIYYIEGSTGIGKTYGIFKLFPDAYRPIIAGDKIWFDGYNGEKTLLLDELRGNIKLSFLLQILDPYPLKVEVKGGTVNAEWERVFITTNTPPEKWYSRIAQDDPVTFEALLRRIGFRPLSPRYTVVHNRQELSDYFKLCFPAQWVEDPAPMPPAIDSNGSPIYPLDEDYEDLS</sequence>
<evidence type="ECO:0000256" key="9">
    <source>
        <dbReference type="ARBA" id="ARBA00022801"/>
    </source>
</evidence>